<dbReference type="SMART" id="SM00242">
    <property type="entry name" value="MYSc"/>
    <property type="match status" value="1"/>
</dbReference>
<dbReference type="PROSITE" id="PS50001">
    <property type="entry name" value="SH2"/>
    <property type="match status" value="1"/>
</dbReference>
<dbReference type="GO" id="GO:0003779">
    <property type="term" value="F:actin binding"/>
    <property type="evidence" value="ECO:0007669"/>
    <property type="project" value="UniProtKB-KW"/>
</dbReference>
<dbReference type="PRINTS" id="PR00401">
    <property type="entry name" value="SH2DOMAIN"/>
</dbReference>
<accession>A0AAE0T3F2</accession>
<evidence type="ECO:0000256" key="17">
    <source>
        <dbReference type="PROSITE-ProRule" id="PRU00191"/>
    </source>
</evidence>
<dbReference type="InterPro" id="IPR027417">
    <property type="entry name" value="P-loop_NTPase"/>
</dbReference>
<organism evidence="22 23">
    <name type="scientific">Potamilus streckersoni</name>
    <dbReference type="NCBI Taxonomy" id="2493646"/>
    <lineage>
        <taxon>Eukaryota</taxon>
        <taxon>Metazoa</taxon>
        <taxon>Spiralia</taxon>
        <taxon>Lophotrochozoa</taxon>
        <taxon>Mollusca</taxon>
        <taxon>Bivalvia</taxon>
        <taxon>Autobranchia</taxon>
        <taxon>Heteroconchia</taxon>
        <taxon>Palaeoheterodonta</taxon>
        <taxon>Unionida</taxon>
        <taxon>Unionoidea</taxon>
        <taxon>Unionidae</taxon>
        <taxon>Ambleminae</taxon>
        <taxon>Lampsilini</taxon>
        <taxon>Potamilus</taxon>
    </lineage>
</organism>
<dbReference type="PRINTS" id="PR00193">
    <property type="entry name" value="MYOSINHEAVY"/>
</dbReference>
<protein>
    <recommendedName>
        <fullName evidence="3">non-specific serine/threonine protein kinase</fullName>
        <ecNumber evidence="3">2.7.11.1</ecNumber>
    </recommendedName>
</protein>
<dbReference type="SUPFAM" id="SSF52540">
    <property type="entry name" value="P-loop containing nucleoside triphosphate hydrolases"/>
    <property type="match status" value="1"/>
</dbReference>
<evidence type="ECO:0000256" key="16">
    <source>
        <dbReference type="ARBA" id="ARBA00048679"/>
    </source>
</evidence>
<dbReference type="InterPro" id="IPR000048">
    <property type="entry name" value="IQ_motif_EF-hand-BS"/>
</dbReference>
<dbReference type="Pfam" id="PF00063">
    <property type="entry name" value="Myosin_head"/>
    <property type="match status" value="1"/>
</dbReference>
<keyword evidence="14" id="KW-0966">Cell projection</keyword>
<dbReference type="InterPro" id="IPR001609">
    <property type="entry name" value="Myosin_head_motor_dom-like"/>
</dbReference>
<evidence type="ECO:0000256" key="13">
    <source>
        <dbReference type="ARBA" id="ARBA00023212"/>
    </source>
</evidence>
<dbReference type="GO" id="GO:0016459">
    <property type="term" value="C:myosin complex"/>
    <property type="evidence" value="ECO:0007669"/>
    <property type="project" value="UniProtKB-KW"/>
</dbReference>
<dbReference type="EC" id="2.7.11.1" evidence="3"/>
<evidence type="ECO:0000259" key="20">
    <source>
        <dbReference type="PROSITE" id="PS50001"/>
    </source>
</evidence>
<evidence type="ECO:0000256" key="3">
    <source>
        <dbReference type="ARBA" id="ARBA00012513"/>
    </source>
</evidence>
<dbReference type="EMBL" id="JAEAOA010001758">
    <property type="protein sequence ID" value="KAK3602513.1"/>
    <property type="molecule type" value="Genomic_DNA"/>
</dbReference>
<comment type="caution">
    <text evidence="22">The sequence shown here is derived from an EMBL/GenBank/DDBJ whole genome shotgun (WGS) entry which is preliminary data.</text>
</comment>
<dbReference type="SMART" id="SM00015">
    <property type="entry name" value="IQ"/>
    <property type="match status" value="1"/>
</dbReference>
<dbReference type="Pfam" id="PF00612">
    <property type="entry name" value="IQ"/>
    <property type="match status" value="1"/>
</dbReference>
<feature type="compositionally biased region" description="Polar residues" evidence="19">
    <location>
        <begin position="1001"/>
        <end position="1012"/>
    </location>
</feature>
<dbReference type="Pfam" id="PF00017">
    <property type="entry name" value="SH2"/>
    <property type="match status" value="1"/>
</dbReference>
<keyword evidence="4" id="KW-0963">Cytoplasm</keyword>
<dbReference type="PANTHER" id="PTHR46256:SF5">
    <property type="entry name" value="MYOSIN-IIIB-LIKE"/>
    <property type="match status" value="1"/>
</dbReference>
<dbReference type="InterPro" id="IPR000980">
    <property type="entry name" value="SH2"/>
</dbReference>
<dbReference type="PROSITE" id="PS51456">
    <property type="entry name" value="MYOSIN_MOTOR"/>
    <property type="match status" value="1"/>
</dbReference>
<reference evidence="22" key="2">
    <citation type="journal article" date="2021" name="Genome Biol. Evol.">
        <title>Developing a high-quality reference genome for a parasitic bivalve with doubly uniparental inheritance (Bivalvia: Unionida).</title>
        <authorList>
            <person name="Smith C.H."/>
        </authorList>
    </citation>
    <scope>NUCLEOTIDE SEQUENCE</scope>
    <source>
        <strain evidence="22">CHS0354</strain>
        <tissue evidence="22">Mantle</tissue>
    </source>
</reference>
<name>A0AAE0T3F2_9BIVA</name>
<dbReference type="AlphaFoldDB" id="A0AAE0T3F2"/>
<evidence type="ECO:0000313" key="22">
    <source>
        <dbReference type="EMBL" id="KAK3602513.1"/>
    </source>
</evidence>
<comment type="subcellular location">
    <subcellularLocation>
        <location evidence="2">Cell projection</location>
    </subcellularLocation>
    <subcellularLocation>
        <location evidence="1">Cytoplasm</location>
        <location evidence="1">Cytoskeleton</location>
    </subcellularLocation>
</comment>
<dbReference type="GO" id="GO:0004674">
    <property type="term" value="F:protein serine/threonine kinase activity"/>
    <property type="evidence" value="ECO:0007669"/>
    <property type="project" value="UniProtKB-KW"/>
</dbReference>
<dbReference type="InterPro" id="IPR052409">
    <property type="entry name" value="Myosin-III_kinase_activity"/>
</dbReference>
<evidence type="ECO:0000256" key="10">
    <source>
        <dbReference type="ARBA" id="ARBA00022840"/>
    </source>
</evidence>
<keyword evidence="17" id="KW-0727">SH2 domain</keyword>
<evidence type="ECO:0000256" key="4">
    <source>
        <dbReference type="ARBA" id="ARBA00022490"/>
    </source>
</evidence>
<dbReference type="Gene3D" id="3.40.850.10">
    <property type="entry name" value="Kinesin motor domain"/>
    <property type="match status" value="1"/>
</dbReference>
<keyword evidence="12 18" id="KW-0505">Motor protein</keyword>
<dbReference type="InterPro" id="IPR036860">
    <property type="entry name" value="SH2_dom_sf"/>
</dbReference>
<dbReference type="InterPro" id="IPR036961">
    <property type="entry name" value="Kinesin_motor_dom_sf"/>
</dbReference>
<evidence type="ECO:0000256" key="7">
    <source>
        <dbReference type="ARBA" id="ARBA00022737"/>
    </source>
</evidence>
<feature type="region of interest" description="Actin-binding" evidence="18">
    <location>
        <begin position="585"/>
        <end position="607"/>
    </location>
</feature>
<comment type="catalytic activity">
    <reaction evidence="16">
        <text>L-seryl-[protein] + ATP = O-phospho-L-seryl-[protein] + ADP + H(+)</text>
        <dbReference type="Rhea" id="RHEA:17989"/>
        <dbReference type="Rhea" id="RHEA-COMP:9863"/>
        <dbReference type="Rhea" id="RHEA-COMP:11604"/>
        <dbReference type="ChEBI" id="CHEBI:15378"/>
        <dbReference type="ChEBI" id="CHEBI:29999"/>
        <dbReference type="ChEBI" id="CHEBI:30616"/>
        <dbReference type="ChEBI" id="CHEBI:83421"/>
        <dbReference type="ChEBI" id="CHEBI:456216"/>
        <dbReference type="EC" id="2.7.11.1"/>
    </reaction>
</comment>
<keyword evidence="7" id="KW-0677">Repeat</keyword>
<evidence type="ECO:0000256" key="9">
    <source>
        <dbReference type="ARBA" id="ARBA00022777"/>
    </source>
</evidence>
<keyword evidence="13" id="KW-0206">Cytoskeleton</keyword>
<evidence type="ECO:0000256" key="12">
    <source>
        <dbReference type="ARBA" id="ARBA00023175"/>
    </source>
</evidence>
<dbReference type="GO" id="GO:0042995">
    <property type="term" value="C:cell projection"/>
    <property type="evidence" value="ECO:0007669"/>
    <property type="project" value="UniProtKB-SubCell"/>
</dbReference>
<dbReference type="GO" id="GO:0030832">
    <property type="term" value="P:regulation of actin filament length"/>
    <property type="evidence" value="ECO:0007669"/>
    <property type="project" value="TreeGrafter"/>
</dbReference>
<keyword evidence="10 18" id="KW-0067">ATP-binding</keyword>
<evidence type="ECO:0000256" key="1">
    <source>
        <dbReference type="ARBA" id="ARBA00004245"/>
    </source>
</evidence>
<dbReference type="Proteomes" id="UP001195483">
    <property type="component" value="Unassembled WGS sequence"/>
</dbReference>
<feature type="domain" description="Myosin motor" evidence="21">
    <location>
        <begin position="7"/>
        <end position="702"/>
    </location>
</feature>
<dbReference type="GO" id="GO:0005524">
    <property type="term" value="F:ATP binding"/>
    <property type="evidence" value="ECO:0007669"/>
    <property type="project" value="UniProtKB-UniRule"/>
</dbReference>
<comment type="catalytic activity">
    <reaction evidence="15">
        <text>L-threonyl-[protein] + ATP = O-phospho-L-threonyl-[protein] + ADP + H(+)</text>
        <dbReference type="Rhea" id="RHEA:46608"/>
        <dbReference type="Rhea" id="RHEA-COMP:11060"/>
        <dbReference type="Rhea" id="RHEA-COMP:11605"/>
        <dbReference type="ChEBI" id="CHEBI:15378"/>
        <dbReference type="ChEBI" id="CHEBI:30013"/>
        <dbReference type="ChEBI" id="CHEBI:30616"/>
        <dbReference type="ChEBI" id="CHEBI:61977"/>
        <dbReference type="ChEBI" id="CHEBI:456216"/>
        <dbReference type="EC" id="2.7.11.1"/>
    </reaction>
</comment>
<dbReference type="GO" id="GO:0000146">
    <property type="term" value="F:microfilament motor activity"/>
    <property type="evidence" value="ECO:0007669"/>
    <property type="project" value="TreeGrafter"/>
</dbReference>
<reference evidence="22" key="1">
    <citation type="journal article" date="2021" name="Genome Biol. Evol.">
        <title>A High-Quality Reference Genome for a Parasitic Bivalve with Doubly Uniparental Inheritance (Bivalvia: Unionida).</title>
        <authorList>
            <person name="Smith C.H."/>
        </authorList>
    </citation>
    <scope>NUCLEOTIDE SEQUENCE</scope>
    <source>
        <strain evidence="22">CHS0354</strain>
    </source>
</reference>
<evidence type="ECO:0000259" key="21">
    <source>
        <dbReference type="PROSITE" id="PS51456"/>
    </source>
</evidence>
<dbReference type="Gene3D" id="1.10.10.820">
    <property type="match status" value="1"/>
</dbReference>
<feature type="region of interest" description="Disordered" evidence="19">
    <location>
        <begin position="552"/>
        <end position="573"/>
    </location>
</feature>
<feature type="domain" description="SH2" evidence="20">
    <location>
        <begin position="870"/>
        <end position="961"/>
    </location>
</feature>
<evidence type="ECO:0000256" key="15">
    <source>
        <dbReference type="ARBA" id="ARBA00047899"/>
    </source>
</evidence>
<dbReference type="PROSITE" id="PS50096">
    <property type="entry name" value="IQ"/>
    <property type="match status" value="1"/>
</dbReference>
<keyword evidence="8 18" id="KW-0547">Nucleotide-binding</keyword>
<evidence type="ECO:0000256" key="19">
    <source>
        <dbReference type="SAM" id="MobiDB-lite"/>
    </source>
</evidence>
<keyword evidence="6" id="KW-0808">Transferase</keyword>
<reference evidence="22" key="3">
    <citation type="submission" date="2023-05" db="EMBL/GenBank/DDBJ databases">
        <authorList>
            <person name="Smith C.H."/>
        </authorList>
    </citation>
    <scope>NUCLEOTIDE SEQUENCE</scope>
    <source>
        <strain evidence="22">CHS0354</strain>
        <tissue evidence="22">Mantle</tissue>
    </source>
</reference>
<sequence length="1100" mass="126353">MDRPPPGSVEDLATLAKLDENILLEELKIRHRNGHIYTYVGDILVSVNPFRDLGIYGHEETNRYYLAKKNDHPPHIFAIADTAFQNMLGYGGRTPTNQCILISGESGAGKTESTKLIIKQLVELCRGNTQLQQQILQVNPLLEAFGNAQTKMNDNSSRFGKYIQLMFFNGQISGAKISEYLLEKSRVVHQNEGEENFHIFYYMFAGLAKEHLQHFGLNGPFKYRYLRNGQGSLKHSKDKLKKNYEELQNAMDLVGFTDEEQQDMFTIVSAVLHLGNLCFEEDDKDAAYIQDQNVMDTVASLLKVDPQELSGTLTSIVTITRGEHVKRHYSKQQADDARDAMAKILYGRLFGWIVNKVNQLLASRDNIPLSAVMEVGILDIFGFEHFEHNSFEQACINLANEQLQFFFNLHVFKLEQEEYAREGVDWNEIKFIDNQPLLDLFLAKPIGILSLLDEESHFPKGTDASFVEKLNVHFGGKGFYQPSQRSNDNKFTIHHYAGKVLYTASGWLEKNRDTLPPGVMEMLQMSSNELVKFIFRAQVTRTGTLAFQMKKSTRKTQKSRNTSKGGFADARKRKQTLGGQFKNSLQILMERMTSASPIFVRCLKPNHLKSPGNFDENYIKEQLLYTGMLETTKIRREGFAVRPGFEEFVNKFKVILCKPSLPGTRENCLKILQASKIKGWQVGKTKVFLKYFHLDQFSEILEKMGKSAIHLQRIVRGFLARRHCQKRLELARREAAQVEAFLKQVQNLSIELGNKEQLVLQNDKNIPPSFFGRPDSVTSVAAPPPVPHFSGCISPQPSVRDYMEFKPTHKMVDSGTQADSSSDSEYSEDEFVPVPSTNHVPDKYAAVQWFKETQSHQVYDPQRENFIAEWFHGVISRRDSENLLKRKEVGCFLIRVSESRFGYTLSFKAEDRVRHYMIDQLRNKKFIIIGENKVHRTLKELVEYHSQNKISNWNGLLKTPCGQEHGQCDYEDLVDDRFYFTLEEQLKKEDTYRKPNKHPMQRNSRTKQQMQRMSGRPLPKPPGVDYDEPPPPVPVRRSMIENNIPPIPERNYSVARQTGPGDSVSTNMNRGQLPKRPDEAYNRLLHHQNAQHGNYMDPKH</sequence>
<keyword evidence="18" id="KW-0009">Actin-binding</keyword>
<evidence type="ECO:0000256" key="8">
    <source>
        <dbReference type="ARBA" id="ARBA00022741"/>
    </source>
</evidence>
<evidence type="ECO:0000256" key="2">
    <source>
        <dbReference type="ARBA" id="ARBA00004316"/>
    </source>
</evidence>
<gene>
    <name evidence="22" type="ORF">CHS0354_029328</name>
</gene>
<evidence type="ECO:0000256" key="18">
    <source>
        <dbReference type="PROSITE-ProRule" id="PRU00782"/>
    </source>
</evidence>
<feature type="region of interest" description="Disordered" evidence="19">
    <location>
        <begin position="811"/>
        <end position="833"/>
    </location>
</feature>
<dbReference type="Gene3D" id="3.30.505.10">
    <property type="entry name" value="SH2 domain"/>
    <property type="match status" value="1"/>
</dbReference>
<dbReference type="SMART" id="SM00252">
    <property type="entry name" value="SH2"/>
    <property type="match status" value="1"/>
</dbReference>
<keyword evidence="5" id="KW-0723">Serine/threonine-protein kinase</keyword>
<dbReference type="PANTHER" id="PTHR46256">
    <property type="entry name" value="AGAP011099-PA"/>
    <property type="match status" value="1"/>
</dbReference>
<keyword evidence="23" id="KW-1185">Reference proteome</keyword>
<evidence type="ECO:0000256" key="5">
    <source>
        <dbReference type="ARBA" id="ARBA00022527"/>
    </source>
</evidence>
<keyword evidence="11 18" id="KW-0518">Myosin</keyword>
<evidence type="ECO:0000256" key="11">
    <source>
        <dbReference type="ARBA" id="ARBA00023123"/>
    </source>
</evidence>
<feature type="binding site" evidence="18">
    <location>
        <begin position="104"/>
        <end position="111"/>
    </location>
    <ligand>
        <name>ATP</name>
        <dbReference type="ChEBI" id="CHEBI:30616"/>
    </ligand>
</feature>
<feature type="region of interest" description="Disordered" evidence="19">
    <location>
        <begin position="989"/>
        <end position="1081"/>
    </location>
</feature>
<proteinExistence type="inferred from homology"/>
<evidence type="ECO:0000256" key="14">
    <source>
        <dbReference type="ARBA" id="ARBA00023273"/>
    </source>
</evidence>
<evidence type="ECO:0000256" key="6">
    <source>
        <dbReference type="ARBA" id="ARBA00022679"/>
    </source>
</evidence>
<dbReference type="Gene3D" id="1.20.120.720">
    <property type="entry name" value="Myosin VI head, motor domain, U50 subdomain"/>
    <property type="match status" value="1"/>
</dbReference>
<evidence type="ECO:0000313" key="23">
    <source>
        <dbReference type="Proteomes" id="UP001195483"/>
    </source>
</evidence>
<comment type="similarity">
    <text evidence="18">Belongs to the TRAFAC class myosin-kinesin ATPase superfamily. Myosin family.</text>
</comment>
<dbReference type="Gene3D" id="1.20.58.530">
    <property type="match status" value="1"/>
</dbReference>
<dbReference type="Gene3D" id="1.20.5.4820">
    <property type="match status" value="1"/>
</dbReference>
<dbReference type="SUPFAM" id="SSF55550">
    <property type="entry name" value="SH2 domain"/>
    <property type="match status" value="1"/>
</dbReference>
<keyword evidence="9" id="KW-0418">Kinase</keyword>